<accession>A0A9Q1QR84</accession>
<gene>
    <name evidence="1" type="ORF">Cgig2_021193</name>
</gene>
<evidence type="ECO:0000313" key="1">
    <source>
        <dbReference type="EMBL" id="KAJ8450721.1"/>
    </source>
</evidence>
<dbReference type="AlphaFoldDB" id="A0A9Q1QR84"/>
<protein>
    <submittedName>
        <fullName evidence="1">Uncharacterized protein</fullName>
    </submittedName>
</protein>
<dbReference type="Proteomes" id="UP001153076">
    <property type="component" value="Unassembled WGS sequence"/>
</dbReference>
<proteinExistence type="predicted"/>
<organism evidence="1 2">
    <name type="scientific">Carnegiea gigantea</name>
    <dbReference type="NCBI Taxonomy" id="171969"/>
    <lineage>
        <taxon>Eukaryota</taxon>
        <taxon>Viridiplantae</taxon>
        <taxon>Streptophyta</taxon>
        <taxon>Embryophyta</taxon>
        <taxon>Tracheophyta</taxon>
        <taxon>Spermatophyta</taxon>
        <taxon>Magnoliopsida</taxon>
        <taxon>eudicotyledons</taxon>
        <taxon>Gunneridae</taxon>
        <taxon>Pentapetalae</taxon>
        <taxon>Caryophyllales</taxon>
        <taxon>Cactineae</taxon>
        <taxon>Cactaceae</taxon>
        <taxon>Cactoideae</taxon>
        <taxon>Echinocereeae</taxon>
        <taxon>Carnegiea</taxon>
    </lineage>
</organism>
<reference evidence="1" key="1">
    <citation type="submission" date="2022-04" db="EMBL/GenBank/DDBJ databases">
        <title>Carnegiea gigantea Genome sequencing and assembly v2.</title>
        <authorList>
            <person name="Copetti D."/>
            <person name="Sanderson M.J."/>
            <person name="Burquez A."/>
            <person name="Wojciechowski M.F."/>
        </authorList>
    </citation>
    <scope>NUCLEOTIDE SEQUENCE</scope>
    <source>
        <strain evidence="1">SGP5-SGP5p</strain>
        <tissue evidence="1">Aerial part</tissue>
    </source>
</reference>
<comment type="caution">
    <text evidence="1">The sequence shown here is derived from an EMBL/GenBank/DDBJ whole genome shotgun (WGS) entry which is preliminary data.</text>
</comment>
<name>A0A9Q1QR84_9CARY</name>
<keyword evidence="2" id="KW-1185">Reference proteome</keyword>
<evidence type="ECO:0000313" key="2">
    <source>
        <dbReference type="Proteomes" id="UP001153076"/>
    </source>
</evidence>
<dbReference type="EMBL" id="JAKOGI010000013">
    <property type="protein sequence ID" value="KAJ8450721.1"/>
    <property type="molecule type" value="Genomic_DNA"/>
</dbReference>
<sequence length="228" mass="25077">MGTMSRPGTTNFFKQSQVMISTKLPVSTWIRRMIALVIFISTTRGSLWGEVNRGESFPPNIMVGVVMHDPYSTDLPRAPKLGFPRRPSYVRRIAARYGGDNLCGPLLISRRRRGLLVSLGVEAVAGSVVLSRADRATSSVAACPPCCPGRGRSLLSVCKALLARLHGAKGRHPFRLVGGFLAMDRPGRACYLHDPLDLFRNLTGDSVGHTRHKALECVHRNVHIMHWG</sequence>